<dbReference type="Gene3D" id="1.10.533.10">
    <property type="entry name" value="Death Domain, Fas"/>
    <property type="match status" value="1"/>
</dbReference>
<evidence type="ECO:0000256" key="1">
    <source>
        <dbReference type="SAM" id="MobiDB-lite"/>
    </source>
</evidence>
<dbReference type="PROSITE" id="PS50017">
    <property type="entry name" value="DEATH_DOMAIN"/>
    <property type="match status" value="1"/>
</dbReference>
<dbReference type="GO" id="GO:0007165">
    <property type="term" value="P:signal transduction"/>
    <property type="evidence" value="ECO:0007669"/>
    <property type="project" value="InterPro"/>
</dbReference>
<dbReference type="EMBL" id="LR824005">
    <property type="protein sequence ID" value="CAH0592619.1"/>
    <property type="molecule type" value="Genomic_DNA"/>
</dbReference>
<dbReference type="InterPro" id="IPR011029">
    <property type="entry name" value="DEATH-like_dom_sf"/>
</dbReference>
<sequence>MTAINLKVSKLLEMFKGMKSDAVPRAPRPSAEDVESEGQNVNDSSQEQEEEIIIEPEPEDDLKKQKKSKIPFFKTKKVEDNDDDEKPKKKTKDKSEGSSSVNVQATGNVYNIVNAKDVRLGNDYYFGPVAMSPQKTGKEKQYQEEVIEKDNLIRLVMEATIKPDHDYLDYISKNLGKNWHTFFRSLGFTQGRIETAEINAAGYDISEARYKLLLDWVNNEDDCSLGRLTNLLWDEGERSIVKNLSVMYKKSKKR</sequence>
<protein>
    <recommendedName>
        <fullName evidence="2">Death domain-containing protein</fullName>
    </recommendedName>
</protein>
<organism evidence="3 4">
    <name type="scientific">Chrysodeixis includens</name>
    <name type="common">Soybean looper</name>
    <name type="synonym">Pseudoplusia includens</name>
    <dbReference type="NCBI Taxonomy" id="689277"/>
    <lineage>
        <taxon>Eukaryota</taxon>
        <taxon>Metazoa</taxon>
        <taxon>Ecdysozoa</taxon>
        <taxon>Arthropoda</taxon>
        <taxon>Hexapoda</taxon>
        <taxon>Insecta</taxon>
        <taxon>Pterygota</taxon>
        <taxon>Neoptera</taxon>
        <taxon>Endopterygota</taxon>
        <taxon>Lepidoptera</taxon>
        <taxon>Glossata</taxon>
        <taxon>Ditrysia</taxon>
        <taxon>Noctuoidea</taxon>
        <taxon>Noctuidae</taxon>
        <taxon>Plusiinae</taxon>
        <taxon>Chrysodeixis</taxon>
    </lineage>
</organism>
<dbReference type="CDD" id="cd01670">
    <property type="entry name" value="Death"/>
    <property type="match status" value="1"/>
</dbReference>
<dbReference type="Proteomes" id="UP001154114">
    <property type="component" value="Chromosome 2"/>
</dbReference>
<keyword evidence="4" id="KW-1185">Reference proteome</keyword>
<gene>
    <name evidence="3" type="ORF">CINC_LOCUS5789</name>
</gene>
<dbReference type="Pfam" id="PF00531">
    <property type="entry name" value="Death"/>
    <property type="match status" value="1"/>
</dbReference>
<feature type="compositionally biased region" description="Acidic residues" evidence="1">
    <location>
        <begin position="46"/>
        <end position="60"/>
    </location>
</feature>
<feature type="region of interest" description="Disordered" evidence="1">
    <location>
        <begin position="17"/>
        <end position="102"/>
    </location>
</feature>
<evidence type="ECO:0000259" key="2">
    <source>
        <dbReference type="PROSITE" id="PS50017"/>
    </source>
</evidence>
<dbReference type="SUPFAM" id="SSF47986">
    <property type="entry name" value="DEATH domain"/>
    <property type="match status" value="1"/>
</dbReference>
<feature type="domain" description="Death" evidence="2">
    <location>
        <begin position="171"/>
        <end position="248"/>
    </location>
</feature>
<dbReference type="InterPro" id="IPR000488">
    <property type="entry name" value="Death_dom"/>
</dbReference>
<accession>A0A9P0BTG9</accession>
<evidence type="ECO:0000313" key="4">
    <source>
        <dbReference type="Proteomes" id="UP001154114"/>
    </source>
</evidence>
<reference evidence="3" key="1">
    <citation type="submission" date="2021-12" db="EMBL/GenBank/DDBJ databases">
        <authorList>
            <person name="King R."/>
        </authorList>
    </citation>
    <scope>NUCLEOTIDE SEQUENCE</scope>
</reference>
<evidence type="ECO:0000313" key="3">
    <source>
        <dbReference type="EMBL" id="CAH0592619.1"/>
    </source>
</evidence>
<dbReference type="OrthoDB" id="535509at2759"/>
<name>A0A9P0BTG9_CHRIL</name>
<dbReference type="AlphaFoldDB" id="A0A9P0BTG9"/>
<proteinExistence type="predicted"/>